<dbReference type="RefSeq" id="WP_006098575.1">
    <property type="nucleotide sequence ID" value="NZ_DS989842.1"/>
</dbReference>
<evidence type="ECO:0000313" key="4">
    <source>
        <dbReference type="Proteomes" id="UP000003835"/>
    </source>
</evidence>
<feature type="region of interest" description="Disordered" evidence="1">
    <location>
        <begin position="775"/>
        <end position="796"/>
    </location>
</feature>
<organism evidence="3 4">
    <name type="scientific">Coleofasciculus chthonoplastes PCC 7420</name>
    <dbReference type="NCBI Taxonomy" id="118168"/>
    <lineage>
        <taxon>Bacteria</taxon>
        <taxon>Bacillati</taxon>
        <taxon>Cyanobacteriota</taxon>
        <taxon>Cyanophyceae</taxon>
        <taxon>Coleofasciculales</taxon>
        <taxon>Coleofasciculaceae</taxon>
        <taxon>Coleofasciculus</taxon>
    </lineage>
</organism>
<dbReference type="OrthoDB" id="433405at2"/>
<dbReference type="InterPro" id="IPR008638">
    <property type="entry name" value="FhaB/CdiA-like_TPS"/>
</dbReference>
<dbReference type="SUPFAM" id="SSF51126">
    <property type="entry name" value="Pectin lyase-like"/>
    <property type="match status" value="1"/>
</dbReference>
<accession>B4VJ30</accession>
<dbReference type="HOGENOM" id="CLU_224734_0_0_3"/>
<dbReference type="eggNOG" id="COG4995">
    <property type="taxonomic scope" value="Bacteria"/>
</dbReference>
<name>B4VJ30_9CYAN</name>
<dbReference type="eggNOG" id="COG3210">
    <property type="taxonomic scope" value="Bacteria"/>
</dbReference>
<feature type="region of interest" description="Disordered" evidence="1">
    <location>
        <begin position="827"/>
        <end position="857"/>
    </location>
</feature>
<dbReference type="InterPro" id="IPR011050">
    <property type="entry name" value="Pectin_lyase_fold/virulence"/>
</dbReference>
<feature type="domain" description="Filamentous haemagglutinin FhaB/tRNA nuclease CdiA-like TPS" evidence="2">
    <location>
        <begin position="35"/>
        <end position="149"/>
    </location>
</feature>
<feature type="region of interest" description="Disordered" evidence="1">
    <location>
        <begin position="1055"/>
        <end position="1093"/>
    </location>
</feature>
<feature type="compositionally biased region" description="Low complexity" evidence="1">
    <location>
        <begin position="1055"/>
        <end position="1067"/>
    </location>
</feature>
<evidence type="ECO:0000256" key="1">
    <source>
        <dbReference type="SAM" id="MobiDB-lite"/>
    </source>
</evidence>
<feature type="region of interest" description="Disordered" evidence="1">
    <location>
        <begin position="2587"/>
        <end position="2610"/>
    </location>
</feature>
<protein>
    <submittedName>
        <fullName evidence="3">Haemagglutination activity domain protein</fullName>
    </submittedName>
</protein>
<dbReference type="Gene3D" id="2.160.20.10">
    <property type="entry name" value="Single-stranded right-handed beta-helix, Pectin lyase-like"/>
    <property type="match status" value="1"/>
</dbReference>
<sequence>MNRVHLLTAAVTGFWLWVFSLGTSSEVLVLAQPIPAADGTGTIVTPDGNRIDISGGSLSSDGKNLFHSFQQFGVKPEEVANFLANPDLNNILSRVVGGDASVINGLIQVTGGNPNLYLMNPAGIILGPNAQLNVPGDFIVTTADAIGFGDGNWFNAIGTNDYNNLVGTPNQFAFDVSEPGSIVNAGDLAVSEGKNLTLLAGNVVNTGKLTAPGGSITVAAVPGSNLVKISRPGGLLSLEFEAPRTPDGEVLPVQPGDLAELLTGSGEEVDTGVEVNESGDVQLAETGVTLPQETGVAIVSGEIDVSNIEAVGDSAAVSSSSIGGEINVIGNKVGLIAANVDASGTHGGGTVRVGGGYKGQEPIPNAEVTFVSEDSTIHVDALNQGNGGNAFVWSDQTTRFYGTITARGGIEGGDGGFVETSGKQNLDFDGWVDVSSPLGEGGQLLLDPENVIIDTDTTNDNQLDDSEILAADGSGTFNISANKVVTMLDSGNVSIAANNKIDVNSNIDASSNTDSYNLSLDAATVNINAGVTLKGGLSVNSSSALTIASGANLKLDGAFNQTGGGTVSLGSNITTQNQDISFSSLVTLTEHVTLDTDTGGGNVSFASTVNSLNQGAKKNLTVTSGTGNITFTGEIGTSNATRLGAITVNTTGTTRFNSNVRANNLTTDADGETQLNGNVTTPGQQGQTYNDNVRVDNSITLDSSQNNGSISFRGTVNSRDSGAGNQPTLNNLTINGGSGDITFTGEIGTSNATRLGAITVNTTGTTRFNSNVTANSLTTDKEPHNVGGETQLNGDVTTLGTLGQTYNDNVRVDNDITLDSSQNNAPISFKGTVNSQDSGAENGEENPATVNNLTINGGSGNITFTGEIGTTNKTRLGAITVNTTGTTRFNSNVTANSLTTDDDPDNPDNVGGETQLNGDVRTLETLGQTYNDNVRVDKNITLDSSQNNGVISFEGTLNSLNQGAKKNLTVTSGRGNITFTGEIGTSNATNATRLGAITVNSSGTTRFNSNVRANSLTTDADGETQLNGNVTTVGTQGQTYNDNVRVDNDITLNSINNNANNDDGSISFKGTVNSRDSGAENGEENPATVNNLTINGGSGDITFTGEIGTTNKTRLGAITVNTTGTTRFNSNVTANSLTTDDDPDNPDNVGGETQLNGDVRTLGTLGQTYNDNVRVDKNITLNSTNNNGAITFEGTLNSKEGQNNNLTINSGTGNITFTGEIGTTNDTRLGDIEANSSGTTRFNSNVRANNLTTDKTDGDMDEVTEVNGNVTIFGNQGVQNYQDKLKLTGSVILEADEINFGDQVSGGDGDVTVTVTFQPRNKGTAIAIGGSDVEGTFNLTDDELGRLQDGFNSITIGHAEGFGAVTIGDETPISFSDPITIQSPAENGTISVNQELSGTGNASITLNGTTTLNADLSTENQNITIEGNTTLNVDEVALNTGTGGGTIHFNGTVNSSNEGNKKNLTVTSGTGNITFTGEIGTTNDTRLGDIVANSSGTTRFNSNVRANNLTTDKTEGDMDEVTEVTEVNGNVTIFGSQGVQNYQDKLELTGSVILEAEEINFGDEVSGDGDVTFQPRNRGTAIAIGGSDADDTFNLTDNDLSQLQDGFSSITIGRSDGSGAVTIGDENPISFSDPITIQSPAENGTISVNQELSGTGNASITLKGATTLKANLNTQNSLNTENRNITIEGDTTLDAPVDDSIANVALSTGTGGGTIHFNGTVNGSSAATQNLTVTSGTGNITFTGEIGTSNRLRAITANSSGTTLFKSDVIANSLTTDTDPNNVGGETQLNGNVTTLGTLGQTYNDKLKLTGSVILEAEEINFGDEVSGDGDVTFQPTEPETDIVIGGTTDASNTLNLTDNDLSQLQDGFSSITIGRSDGSGAVTIGDENPISFSDPITIQSPAENGTISVNQELSGTGNASITLKGATTLKANLNTENDENDENDITNDITIEGNTTLDAPVDANNIANVALNTGTGGGTIHFKGTVNGSSAATQNLTVTSGSGNITFAGEIGTSNRLRAITANSSETTRFNSTVQAASLTTDADGETQLNDNITTTLGQTYNDDNVRLDNNITLNSTGNGDITFNSTVNSKDDAPHNLTINSGVSNITFNNQIGNDQSLGHLQVQVNNTGTALFKNTVEVTSLRTNTGGSTQLNGDVTTTGGNGQRYDNPVIIGSNINLNSNGRNIIFENTVDGLSSGTNMLTVDAGDGTIEAKNIIGGSTALGNLDFNAKEINIVGIGSNTAAGVSTNTQLTAESINFTGTTYNANTQTYTAADINVNGAGLTSFTSSNDDISFDGNLSLAQDIKVDTGTGNGNIYFQEAITGNSKNIKLLAGTGNINLNGAVGSSENPVGNLTITNANDVTAVNSITAASITQSAGIGTTTLNGVLDSRTGAINLTNNSFNIGTNIKTNNADITFNGAVTQTNSVEPVEVIAGTGTITLSTWTAGDHSLRLQGNEINLVGGADSVTGNSTIELEPGTENQNIIIGGSNDTGTNTLDITEQDLGALGENFEGENFESITIGQEQGNGDVTVEQATFNAPVIIQTPETEGSITVNGDIQGLDDASVTLIAPTINLNADITTENKDITLGGFAKPDPENPDPENPDPEKYNAENYKVFLGSPLVSLSTGLGQGDITFNANVNGIDDNEHGLQVQPGTGKVLFNGEVGTIHPLDSLTIGDQTTTNADLIGSSTVVFNSLRVNAQQTRVSGLIRTRGGSISFSGHVILIEDTTFDTTFETNGLSEGEIVFGKTVSSLQENLADGSLRSFDLTLKPGAGKVDFQGAVEAQSFGSEFSIPETQDLGRLVIESSGEVIAKEGETITTIAPEGINITADSINLGSNVEAKTVTITAENNLNTANVTANEGDATLTSKAGDINTINGTITATQGSVNLTTDQGDVTTADVEAKTVTITVENNLNTANVTANEGDATLTSKAGDINTINGTITATQGSVNLTTDQGDVTTADVEAKTVTITVENNLNTANVTANEGDATLTSKAGDINTINGTITATQGSVNLTTDQGDVTTADVEAKTVTITAENNLNTANVTANEGDATLTSKAGDINTINGTITATQGSVNLTTDQGDVTTADVEAKTVTITAENNLNTANVTANEGDATLTSKAGDINTINGTITATQGSVNLTTDQGDVTTADVEAKTVTITAENNLNTANVTATEDAVNLTTNQGDVTTADVEAKTVTITAENNLNTANVTATEDAVNLTTNQGDVTTADVEAKTVTITAQNNLTTANVTATEEDANLTSATGSINTSQGKIEASQGAANLTANDGEITTGDVTAQRAELQANNNLTTTNVTTEEDANLTSTTGDINTSNGKITATQGAANLTATEGSVTTADLEAQTVQVEGNDNITTANVTSTDGAINVTSESGSIDSRDLTAKGETQESAVTLNAPGNITTGNIDTASETAQGGAIALNSETGAIQSGDLTSSGATGGGDVTVSAPNTITTGNIDCSSSNGNGCAIALTSEVGDITTGNLNSSGASGGGSQTISTLSQIILGELNSSSTLGSPGQITINNAQPEFRRGSPGIELISINAQGLPTLPGVIPPETGLIDITTDGYFRATGIFPSQTGVQASIATGGDPIIIRHGGGSALDPFEVGNPEQNGTAGAITNGNGFTGTIAPLQSFTRPVRQDNIQIIPRQPSTSNLPFNTIYPNLSFTTQISDADLEITTLDSVLTDAFSGYLGPKPSVNNPADAPKILAQIEKQTGVKPAFMYATFVGGRLELRMVSAEQKKIVSLPDVTQETIVQTATKLRREITNPIKRRTTSYLEPAQQLYEWLIAPLEAELEAQGIQNLVFIMDSGLRSLPVAALHDGQNFLVEKYSVGLMPSLSITDTSYNNIQNAPVLAMGVAESSSLAKELNLSPLPAVPLELQTIESIRDGETFLNEKVTLETLKTQSQDATIVHLATHGEFKPGPLENSYILLWNDLLRLNQLRELGWNERRTPIELLILSACRTAVGDENAELGFAGLAVQAGAKSALSSLWYVSDEGTSGLMTEFYRKLQTAPIKSEALRQAQLAMLKGEVRLEGGQLRGSGQPVPLPSALQGQGDQSLSHPYYWAAFTMIGSPW</sequence>
<evidence type="ECO:0000259" key="2">
    <source>
        <dbReference type="SMART" id="SM00912"/>
    </source>
</evidence>
<dbReference type="eggNOG" id="COG2911">
    <property type="taxonomic scope" value="Bacteria"/>
</dbReference>
<dbReference type="InterPro" id="IPR012334">
    <property type="entry name" value="Pectin_lyas_fold"/>
</dbReference>
<dbReference type="Pfam" id="PF12770">
    <property type="entry name" value="CHAT"/>
    <property type="match status" value="1"/>
</dbReference>
<reference evidence="3 4" key="1">
    <citation type="submission" date="2008-07" db="EMBL/GenBank/DDBJ databases">
        <authorList>
            <person name="Tandeau de Marsac N."/>
            <person name="Ferriera S."/>
            <person name="Johnson J."/>
            <person name="Kravitz S."/>
            <person name="Beeson K."/>
            <person name="Sutton G."/>
            <person name="Rogers Y.-H."/>
            <person name="Friedman R."/>
            <person name="Frazier M."/>
            <person name="Venter J.C."/>
        </authorList>
    </citation>
    <scope>NUCLEOTIDE SEQUENCE [LARGE SCALE GENOMIC DNA]</scope>
    <source>
        <strain evidence="3 4">PCC 7420</strain>
    </source>
</reference>
<proteinExistence type="predicted"/>
<feature type="compositionally biased region" description="Polar residues" evidence="1">
    <location>
        <begin position="848"/>
        <end position="857"/>
    </location>
</feature>
<gene>
    <name evidence="3" type="ORF">MC7420_7877</name>
</gene>
<dbReference type="Proteomes" id="UP000003835">
    <property type="component" value="Unassembled WGS sequence"/>
</dbReference>
<dbReference type="EMBL" id="DS989842">
    <property type="protein sequence ID" value="EDX78139.1"/>
    <property type="molecule type" value="Genomic_DNA"/>
</dbReference>
<feature type="compositionally biased region" description="Polar residues" evidence="1">
    <location>
        <begin position="827"/>
        <end position="839"/>
    </location>
</feature>
<evidence type="ECO:0000313" key="3">
    <source>
        <dbReference type="EMBL" id="EDX78139.1"/>
    </source>
</evidence>
<dbReference type="InterPro" id="IPR024983">
    <property type="entry name" value="CHAT_dom"/>
</dbReference>
<dbReference type="SMART" id="SM00912">
    <property type="entry name" value="Haemagg_act"/>
    <property type="match status" value="1"/>
</dbReference>
<keyword evidence="4" id="KW-1185">Reference proteome</keyword>
<dbReference type="Pfam" id="PF05860">
    <property type="entry name" value="TPS"/>
    <property type="match status" value="1"/>
</dbReference>
<dbReference type="STRING" id="118168.MC7420_7877"/>